<feature type="non-terminal residue" evidence="1">
    <location>
        <position position="1"/>
    </location>
</feature>
<name>A0A392RS27_9FABA</name>
<proteinExistence type="predicted"/>
<keyword evidence="2" id="KW-1185">Reference proteome</keyword>
<evidence type="ECO:0000313" key="1">
    <source>
        <dbReference type="EMBL" id="MCI38977.1"/>
    </source>
</evidence>
<organism evidence="1 2">
    <name type="scientific">Trifolium medium</name>
    <dbReference type="NCBI Taxonomy" id="97028"/>
    <lineage>
        <taxon>Eukaryota</taxon>
        <taxon>Viridiplantae</taxon>
        <taxon>Streptophyta</taxon>
        <taxon>Embryophyta</taxon>
        <taxon>Tracheophyta</taxon>
        <taxon>Spermatophyta</taxon>
        <taxon>Magnoliopsida</taxon>
        <taxon>eudicotyledons</taxon>
        <taxon>Gunneridae</taxon>
        <taxon>Pentapetalae</taxon>
        <taxon>rosids</taxon>
        <taxon>fabids</taxon>
        <taxon>Fabales</taxon>
        <taxon>Fabaceae</taxon>
        <taxon>Papilionoideae</taxon>
        <taxon>50 kb inversion clade</taxon>
        <taxon>NPAAA clade</taxon>
        <taxon>Hologalegina</taxon>
        <taxon>IRL clade</taxon>
        <taxon>Trifolieae</taxon>
        <taxon>Trifolium</taxon>
    </lineage>
</organism>
<dbReference type="EMBL" id="LXQA010262176">
    <property type="protein sequence ID" value="MCI38977.1"/>
    <property type="molecule type" value="Genomic_DNA"/>
</dbReference>
<comment type="caution">
    <text evidence="1">The sequence shown here is derived from an EMBL/GenBank/DDBJ whole genome shotgun (WGS) entry which is preliminary data.</text>
</comment>
<dbReference type="Proteomes" id="UP000265520">
    <property type="component" value="Unassembled WGS sequence"/>
</dbReference>
<evidence type="ECO:0000313" key="2">
    <source>
        <dbReference type="Proteomes" id="UP000265520"/>
    </source>
</evidence>
<dbReference type="AlphaFoldDB" id="A0A392RS27"/>
<sequence length="53" mass="5400">GASKGMQLAGCGGVVRGSQGEWIGGYAKCVGMCNAFVAELWGGYLKDCSLLEA</sequence>
<accession>A0A392RS27</accession>
<protein>
    <submittedName>
        <fullName evidence="1">Ribonuclease H</fullName>
    </submittedName>
</protein>
<reference evidence="1 2" key="1">
    <citation type="journal article" date="2018" name="Front. Plant Sci.">
        <title>Red Clover (Trifolium pratense) and Zigzag Clover (T. medium) - A Picture of Genomic Similarities and Differences.</title>
        <authorList>
            <person name="Dluhosova J."/>
            <person name="Istvanek J."/>
            <person name="Nedelnik J."/>
            <person name="Repkova J."/>
        </authorList>
    </citation>
    <scope>NUCLEOTIDE SEQUENCE [LARGE SCALE GENOMIC DNA]</scope>
    <source>
        <strain evidence="2">cv. 10/8</strain>
        <tissue evidence="1">Leaf</tissue>
    </source>
</reference>